<evidence type="ECO:0000313" key="2">
    <source>
        <dbReference type="Proteomes" id="UP001165063"/>
    </source>
</evidence>
<proteinExistence type="predicted"/>
<accession>A0A9W6TAN5</accession>
<comment type="caution">
    <text evidence="1">The sequence shown here is derived from an EMBL/GenBank/DDBJ whole genome shotgun (WGS) entry which is preliminary data.</text>
</comment>
<keyword evidence="2" id="KW-1185">Reference proteome</keyword>
<protein>
    <submittedName>
        <fullName evidence="1">Unnamed protein product</fullName>
    </submittedName>
</protein>
<dbReference type="AlphaFoldDB" id="A0A9W6TAN5"/>
<name>A0A9W6TAN5_AMBMO</name>
<reference evidence="1" key="1">
    <citation type="submission" date="2023-04" db="EMBL/GenBank/DDBJ databases">
        <title>Ambrosiozyma monospora NBRC 1965.</title>
        <authorList>
            <person name="Ichikawa N."/>
            <person name="Sato H."/>
            <person name="Tonouchi N."/>
        </authorList>
    </citation>
    <scope>NUCLEOTIDE SEQUENCE</scope>
    <source>
        <strain evidence="1">NBRC 1965</strain>
    </source>
</reference>
<gene>
    <name evidence="1" type="ORF">Amon01_001013900</name>
</gene>
<sequence length="114" mass="11739">MLLDSGVFARLLDSAEFFGEPFGGSLTELTVILANFSLNKALASPIIKGQTFGSSISSSSSSTKISPFSVVICDGVPTVGLSLLLLLLSSSSSLVSLALWGWGFGTYVTVDSPG</sequence>
<dbReference type="Proteomes" id="UP001165063">
    <property type="component" value="Unassembled WGS sequence"/>
</dbReference>
<organism evidence="1 2">
    <name type="scientific">Ambrosiozyma monospora</name>
    <name type="common">Yeast</name>
    <name type="synonym">Endomycopsis monosporus</name>
    <dbReference type="NCBI Taxonomy" id="43982"/>
    <lineage>
        <taxon>Eukaryota</taxon>
        <taxon>Fungi</taxon>
        <taxon>Dikarya</taxon>
        <taxon>Ascomycota</taxon>
        <taxon>Saccharomycotina</taxon>
        <taxon>Pichiomycetes</taxon>
        <taxon>Pichiales</taxon>
        <taxon>Pichiaceae</taxon>
        <taxon>Ambrosiozyma</taxon>
    </lineage>
</organism>
<dbReference type="EMBL" id="BSXU01017012">
    <property type="protein sequence ID" value="GME84032.1"/>
    <property type="molecule type" value="Genomic_DNA"/>
</dbReference>
<evidence type="ECO:0000313" key="1">
    <source>
        <dbReference type="EMBL" id="GME84032.1"/>
    </source>
</evidence>